<evidence type="ECO:0000313" key="3">
    <source>
        <dbReference type="EMBL" id="QNR22999.1"/>
    </source>
</evidence>
<sequence length="82" mass="9599">MANWLSFGAGCHTVWGSVTRGAECAEENRRDEIYGEFKAYDQQLFDRSIKEREFLFGQYQEILTMLVLFVLGAAFLIYYLRD</sequence>
<feature type="transmembrane region" description="Helical" evidence="1">
    <location>
        <begin position="62"/>
        <end position="80"/>
    </location>
</feature>
<keyword evidence="1" id="KW-0812">Transmembrane</keyword>
<dbReference type="AlphaFoldDB" id="A0A7H0VBA1"/>
<keyword evidence="1" id="KW-1133">Transmembrane helix</keyword>
<evidence type="ECO:0000256" key="1">
    <source>
        <dbReference type="SAM" id="Phobius"/>
    </source>
</evidence>
<reference evidence="3 4" key="1">
    <citation type="submission" date="2020-08" db="EMBL/GenBank/DDBJ databases">
        <title>Croceimicrobium hydrocarbonivorans gen. nov., sp. nov., a novel marine bacterium isolated from a bacterial consortium that degrades polyethylene terephthalate.</title>
        <authorList>
            <person name="Liu R."/>
        </authorList>
    </citation>
    <scope>NUCLEOTIDE SEQUENCE [LARGE SCALE GENOMIC DNA]</scope>
    <source>
        <strain evidence="3 4">A20-9</strain>
    </source>
</reference>
<protein>
    <submittedName>
        <fullName evidence="3">Uncharacterized protein</fullName>
    </submittedName>
</protein>
<gene>
    <name evidence="2" type="ORF">H4K34_11260</name>
    <name evidence="3" type="ORF">H4K34_11475</name>
</gene>
<dbReference type="KEGG" id="chyd:H4K34_11475"/>
<keyword evidence="4" id="KW-1185">Reference proteome</keyword>
<accession>A0A7H0VBA1</accession>
<name>A0A7H0VBA1_9FLAO</name>
<keyword evidence="1" id="KW-0472">Membrane</keyword>
<evidence type="ECO:0000313" key="4">
    <source>
        <dbReference type="Proteomes" id="UP000516305"/>
    </source>
</evidence>
<evidence type="ECO:0000313" key="2">
    <source>
        <dbReference type="EMBL" id="QNR22956.1"/>
    </source>
</evidence>
<dbReference type="Proteomes" id="UP000516305">
    <property type="component" value="Chromosome"/>
</dbReference>
<proteinExistence type="predicted"/>
<dbReference type="EMBL" id="CP060139">
    <property type="protein sequence ID" value="QNR22999.1"/>
    <property type="molecule type" value="Genomic_DNA"/>
</dbReference>
<organism evidence="3 4">
    <name type="scientific">Croceimicrobium hydrocarbonivorans</name>
    <dbReference type="NCBI Taxonomy" id="2761580"/>
    <lineage>
        <taxon>Bacteria</taxon>
        <taxon>Pseudomonadati</taxon>
        <taxon>Bacteroidota</taxon>
        <taxon>Flavobacteriia</taxon>
        <taxon>Flavobacteriales</taxon>
        <taxon>Owenweeksiaceae</taxon>
        <taxon>Croceimicrobium</taxon>
    </lineage>
</organism>
<dbReference type="KEGG" id="chyd:H4K34_11260"/>
<dbReference type="RefSeq" id="WP_210757525.1">
    <property type="nucleotide sequence ID" value="NZ_CP060139.1"/>
</dbReference>
<dbReference type="EMBL" id="CP060139">
    <property type="protein sequence ID" value="QNR22956.1"/>
    <property type="molecule type" value="Genomic_DNA"/>
</dbReference>